<name>A0ABS3E2B5_9GAMM</name>
<reference evidence="3 4" key="1">
    <citation type="submission" date="2020-12" db="EMBL/GenBank/DDBJ databases">
        <title>Oil enriched cultivation method for isolating marine PHA-producing bacteria.</title>
        <authorList>
            <person name="Zheng W."/>
            <person name="Yu S."/>
            <person name="Huang Y."/>
        </authorList>
    </citation>
    <scope>NUCLEOTIDE SEQUENCE [LARGE SCALE GENOMIC DNA]</scope>
    <source>
        <strain evidence="3 4">SN0-2</strain>
    </source>
</reference>
<protein>
    <recommendedName>
        <fullName evidence="5">DUF4175 domain-containing protein</fullName>
    </recommendedName>
</protein>
<feature type="transmembrane region" description="Helical" evidence="2">
    <location>
        <begin position="20"/>
        <end position="45"/>
    </location>
</feature>
<sequence length="760" mass="84129">MTDTSAHRAPSVLKRAMLRWYLTGSWPYGLLACASALLVALAQHYWSQPPWALPASLAAVTLAWVGDRHWRPSRTELCRKLDARYPALEDSSHLLLAPTTHLGAVAQLQQQRVETTLHQLAADGALRGFGPLPLRSPLMSAAGAVLGLLVFFAMEQLYHREGIADHRADAAHTAPLSQSQTAFIHSAVTQIQPPAYTGLAPRQAALELTAAENARITWQITLNTPAAALAMLAAEQTLALTPADDLPSRHWQLTRTMAQSDFYQLAITPTGTATSSGTSNGRTEPTLLPELYNIDITADRAPAFAFDAPRDNVTLINVAQASGSPLLNVRVTVTDDFQVGETHLLLTLASGSGENVRFRNERIALEPHSGSGTRKHYRFAIPVDRYQIEPGDELYWHLEARDNRAPSANVGKSQHFILRWPQEEIFGVSDAEGMAIKILPEYFRSQRQLIIDTEALLAEQDTIPPQEFRARSGSLAYEQNLLRMRYGRFLGEEDSAMEHSDNTHNTLEQAHADDDHDAPHHDDQQHEQNDAHAHHDEHAGDGASTRTFGDATGVIAAAGHAHDTSEHATLFDPETKELLRSALNAMWSAWRSLSITEPRASLPHQHEALRYIKQVQQASRIYLQRVGFEAPPLDETRRLSGEHEPVTPPQVQRDRQQPERDQLLAVLAQVQAGRQLEEDTAEGLRQLPSLRDDSTLQITLAKHLRRYRQQPDCGDCRQQLSAFLYALLPPPTAAPALPQNRAPSGSYADWLRQSAEGTAL</sequence>
<keyword evidence="2" id="KW-0472">Membrane</keyword>
<evidence type="ECO:0000313" key="3">
    <source>
        <dbReference type="EMBL" id="MBN8429438.1"/>
    </source>
</evidence>
<evidence type="ECO:0008006" key="5">
    <source>
        <dbReference type="Google" id="ProtNLM"/>
    </source>
</evidence>
<comment type="caution">
    <text evidence="3">The sequence shown here is derived from an EMBL/GenBank/DDBJ whole genome shotgun (WGS) entry which is preliminary data.</text>
</comment>
<keyword evidence="4" id="KW-1185">Reference proteome</keyword>
<proteinExistence type="predicted"/>
<evidence type="ECO:0000256" key="2">
    <source>
        <dbReference type="SAM" id="Phobius"/>
    </source>
</evidence>
<evidence type="ECO:0000256" key="1">
    <source>
        <dbReference type="SAM" id="MobiDB-lite"/>
    </source>
</evidence>
<feature type="region of interest" description="Disordered" evidence="1">
    <location>
        <begin position="637"/>
        <end position="659"/>
    </location>
</feature>
<dbReference type="Proteomes" id="UP000664293">
    <property type="component" value="Unassembled WGS sequence"/>
</dbReference>
<keyword evidence="2" id="KW-1133">Transmembrane helix</keyword>
<feature type="compositionally biased region" description="Basic and acidic residues" evidence="1">
    <location>
        <begin position="512"/>
        <end position="540"/>
    </location>
</feature>
<gene>
    <name evidence="3" type="ORF">JF535_01115</name>
</gene>
<feature type="region of interest" description="Disordered" evidence="1">
    <location>
        <begin position="512"/>
        <end position="547"/>
    </location>
</feature>
<accession>A0ABS3E2B5</accession>
<dbReference type="EMBL" id="JAEKJR010000001">
    <property type="protein sequence ID" value="MBN8429438.1"/>
    <property type="molecule type" value="Genomic_DNA"/>
</dbReference>
<dbReference type="RefSeq" id="WP_206998096.1">
    <property type="nucleotide sequence ID" value="NZ_JAEKJR010000001.1"/>
</dbReference>
<evidence type="ECO:0000313" key="4">
    <source>
        <dbReference type="Proteomes" id="UP000664293"/>
    </source>
</evidence>
<organism evidence="3 4">
    <name type="scientific">Microbulbifer salipaludis</name>
    <dbReference type="NCBI Taxonomy" id="187980"/>
    <lineage>
        <taxon>Bacteria</taxon>
        <taxon>Pseudomonadati</taxon>
        <taxon>Pseudomonadota</taxon>
        <taxon>Gammaproteobacteria</taxon>
        <taxon>Cellvibrionales</taxon>
        <taxon>Microbulbiferaceae</taxon>
        <taxon>Microbulbifer</taxon>
    </lineage>
</organism>
<keyword evidence="2" id="KW-0812">Transmembrane</keyword>